<evidence type="ECO:0000313" key="1">
    <source>
        <dbReference type="EMBL" id="KGJ97013.1"/>
    </source>
</evidence>
<gene>
    <name evidence="1" type="ORF">GAB14E_1481</name>
</gene>
<evidence type="ECO:0000313" key="2">
    <source>
        <dbReference type="Proteomes" id="UP000029868"/>
    </source>
</evidence>
<dbReference type="OrthoDB" id="6315915at2"/>
<organism evidence="1 2">
    <name type="scientific">Colwellia psychrerythraea</name>
    <name type="common">Vibrio psychroerythus</name>
    <dbReference type="NCBI Taxonomy" id="28229"/>
    <lineage>
        <taxon>Bacteria</taxon>
        <taxon>Pseudomonadati</taxon>
        <taxon>Pseudomonadota</taxon>
        <taxon>Gammaproteobacteria</taxon>
        <taxon>Alteromonadales</taxon>
        <taxon>Colwelliaceae</taxon>
        <taxon>Colwellia</taxon>
    </lineage>
</organism>
<dbReference type="EMBL" id="JQEC01000004">
    <property type="protein sequence ID" value="KGJ97013.1"/>
    <property type="molecule type" value="Genomic_DNA"/>
</dbReference>
<dbReference type="RefSeq" id="WP_033080773.1">
    <property type="nucleotide sequence ID" value="NZ_JQEC01000004.1"/>
</dbReference>
<dbReference type="PATRIC" id="fig|28229.3.peg.643"/>
<sequence>MSIANPLTASSTIQRAFMPSSEKIDREKPLKPDLGVYAKDIVEISKLGLEKQQKEIQVESSKSIEGIANEVIRISSSIGKAKATGNLTHNEATNLYNKIAGLL</sequence>
<reference evidence="1 2" key="1">
    <citation type="submission" date="2014-08" db="EMBL/GenBank/DDBJ databases">
        <title>Genomic and Phenotypic Diversity of Colwellia psychrerythraea strains from Disparate Marine Basins.</title>
        <authorList>
            <person name="Techtmann S.M."/>
            <person name="Stelling S.C."/>
            <person name="Utturkar S.M."/>
            <person name="Alshibli N."/>
            <person name="Harris A."/>
            <person name="Brown S.D."/>
            <person name="Hazen T.C."/>
        </authorList>
    </citation>
    <scope>NUCLEOTIDE SEQUENCE [LARGE SCALE GENOMIC DNA]</scope>
    <source>
        <strain evidence="1 2">GAB14E</strain>
    </source>
</reference>
<dbReference type="AlphaFoldDB" id="A0A099L556"/>
<proteinExistence type="predicted"/>
<accession>A0A099L556</accession>
<protein>
    <submittedName>
        <fullName evidence="1">Uncharacterized protein</fullName>
    </submittedName>
</protein>
<name>A0A099L556_COLPS</name>
<comment type="caution">
    <text evidence="1">The sequence shown here is derived from an EMBL/GenBank/DDBJ whole genome shotgun (WGS) entry which is preliminary data.</text>
</comment>
<dbReference type="Proteomes" id="UP000029868">
    <property type="component" value="Unassembled WGS sequence"/>
</dbReference>